<dbReference type="SUPFAM" id="SSF143865">
    <property type="entry name" value="CorA soluble domain-like"/>
    <property type="match status" value="1"/>
</dbReference>
<evidence type="ECO:0000256" key="6">
    <source>
        <dbReference type="ARBA" id="ARBA00022842"/>
    </source>
</evidence>
<gene>
    <name evidence="13" type="ORF">D1970_10225</name>
</gene>
<feature type="transmembrane region" description="Helical" evidence="12">
    <location>
        <begin position="272"/>
        <end position="292"/>
    </location>
</feature>
<evidence type="ECO:0000256" key="9">
    <source>
        <dbReference type="ARBA" id="ARBA00023136"/>
    </source>
</evidence>
<keyword evidence="8" id="KW-0406">Ion transport</keyword>
<keyword evidence="14" id="KW-1185">Reference proteome</keyword>
<dbReference type="GO" id="GO:0005886">
    <property type="term" value="C:plasma membrane"/>
    <property type="evidence" value="ECO:0007669"/>
    <property type="project" value="UniProtKB-SubCell"/>
</dbReference>
<comment type="subcellular location">
    <subcellularLocation>
        <location evidence="1">Cell membrane</location>
        <topology evidence="1">Multi-pass membrane protein</topology>
    </subcellularLocation>
</comment>
<reference evidence="13 14" key="1">
    <citation type="submission" date="2018-08" db="EMBL/GenBank/DDBJ databases">
        <title>Bacillus jemisoniae sp. nov., Bacillus chryseoplanitiae sp. nov., Bacillus resnikiae sp. nov., and Bacillus frankliniae sp. nov., isolated from Viking spacecraft and associated surfaces.</title>
        <authorList>
            <person name="Seuylemezian A."/>
            <person name="Vaishampayan P."/>
        </authorList>
    </citation>
    <scope>NUCLEOTIDE SEQUENCE [LARGE SCALE GENOMIC DNA]</scope>
    <source>
        <strain evidence="13 14">JJ-247</strain>
    </source>
</reference>
<dbReference type="Proteomes" id="UP000265816">
    <property type="component" value="Unassembled WGS sequence"/>
</dbReference>
<evidence type="ECO:0000256" key="11">
    <source>
        <dbReference type="ARBA" id="ARBA00045497"/>
    </source>
</evidence>
<name>A0A398B5K5_9BACI</name>
<dbReference type="InterPro" id="IPR045861">
    <property type="entry name" value="CorA_cytoplasmic_dom"/>
</dbReference>
<evidence type="ECO:0000256" key="2">
    <source>
        <dbReference type="ARBA" id="ARBA00009765"/>
    </source>
</evidence>
<keyword evidence="7 12" id="KW-1133">Transmembrane helix</keyword>
<dbReference type="AlphaFoldDB" id="A0A398B5K5"/>
<dbReference type="EMBL" id="QWVT01000016">
    <property type="protein sequence ID" value="RID85205.1"/>
    <property type="molecule type" value="Genomic_DNA"/>
</dbReference>
<comment type="catalytic activity">
    <reaction evidence="10">
        <text>Mg(2+)(in) = Mg(2+)(out)</text>
        <dbReference type="Rhea" id="RHEA:29827"/>
        <dbReference type="ChEBI" id="CHEBI:18420"/>
    </reaction>
</comment>
<dbReference type="Gene3D" id="1.20.58.340">
    <property type="entry name" value="Magnesium transport protein CorA, transmembrane region"/>
    <property type="match status" value="2"/>
</dbReference>
<dbReference type="OrthoDB" id="9803416at2"/>
<protein>
    <submittedName>
        <fullName evidence="13">Mg2+ transporter protein, CorA-like protein</fullName>
    </submittedName>
</protein>
<proteinExistence type="inferred from homology"/>
<dbReference type="GO" id="GO:0015087">
    <property type="term" value="F:cobalt ion transmembrane transporter activity"/>
    <property type="evidence" value="ECO:0007669"/>
    <property type="project" value="TreeGrafter"/>
</dbReference>
<dbReference type="PANTHER" id="PTHR46494:SF2">
    <property type="entry name" value="MAGNESIUM TRANSPORT PROTEIN CORA"/>
    <property type="match status" value="1"/>
</dbReference>
<keyword evidence="9 12" id="KW-0472">Membrane</keyword>
<dbReference type="FunFam" id="1.20.58.340:FF:000004">
    <property type="entry name" value="Magnesium transport protein CorA"/>
    <property type="match status" value="1"/>
</dbReference>
<evidence type="ECO:0000313" key="14">
    <source>
        <dbReference type="Proteomes" id="UP000265816"/>
    </source>
</evidence>
<dbReference type="CDD" id="cd12821">
    <property type="entry name" value="EcCorA_ZntB-like"/>
    <property type="match status" value="1"/>
</dbReference>
<evidence type="ECO:0000256" key="7">
    <source>
        <dbReference type="ARBA" id="ARBA00022989"/>
    </source>
</evidence>
<evidence type="ECO:0000256" key="12">
    <source>
        <dbReference type="SAM" id="Phobius"/>
    </source>
</evidence>
<evidence type="ECO:0000256" key="3">
    <source>
        <dbReference type="ARBA" id="ARBA00022448"/>
    </source>
</evidence>
<keyword evidence="6" id="KW-0460">Magnesium</keyword>
<dbReference type="Pfam" id="PF01544">
    <property type="entry name" value="CorA"/>
    <property type="match status" value="1"/>
</dbReference>
<evidence type="ECO:0000256" key="8">
    <source>
        <dbReference type="ARBA" id="ARBA00023065"/>
    </source>
</evidence>
<evidence type="ECO:0000256" key="10">
    <source>
        <dbReference type="ARBA" id="ARBA00034269"/>
    </source>
</evidence>
<keyword evidence="5 12" id="KW-0812">Transmembrane</keyword>
<feature type="transmembrane region" description="Helical" evidence="12">
    <location>
        <begin position="241"/>
        <end position="260"/>
    </location>
</feature>
<evidence type="ECO:0000256" key="5">
    <source>
        <dbReference type="ARBA" id="ARBA00022692"/>
    </source>
</evidence>
<keyword evidence="4" id="KW-1003">Cell membrane</keyword>
<dbReference type="InterPro" id="IPR045863">
    <property type="entry name" value="CorA_TM1_TM2"/>
</dbReference>
<comment type="function">
    <text evidence="11">Mediates influx of magnesium ions. Alternates between open and closed states. Activated by low cytoplasmic Mg(2+) levels. Inactive when cytoplasmic Mg(2+) levels are high.</text>
</comment>
<evidence type="ECO:0000256" key="4">
    <source>
        <dbReference type="ARBA" id="ARBA00022475"/>
    </source>
</evidence>
<comment type="caution">
    <text evidence="13">The sequence shown here is derived from an EMBL/GenBank/DDBJ whole genome shotgun (WGS) entry which is preliminary data.</text>
</comment>
<dbReference type="GO" id="GO:0050897">
    <property type="term" value="F:cobalt ion binding"/>
    <property type="evidence" value="ECO:0007669"/>
    <property type="project" value="TreeGrafter"/>
</dbReference>
<evidence type="ECO:0000256" key="1">
    <source>
        <dbReference type="ARBA" id="ARBA00004651"/>
    </source>
</evidence>
<dbReference type="GO" id="GO:0015095">
    <property type="term" value="F:magnesium ion transmembrane transporter activity"/>
    <property type="evidence" value="ECO:0007669"/>
    <property type="project" value="TreeGrafter"/>
</dbReference>
<sequence>MSTFNQGKWKWYHVSLDKLAEIDHLMKKHPGCEMWINEVEHRKSNSLRVDSRVEGGEFIWGSLVYQQDVESREDYNLFHFYLTRDFFITVDLKLPLLEKSDFGEVQKQMDHADNAVEGFFILIGEILNDYLDRIDLFEDRLHGLLWKVKKQNNLKILERIYDNRHELLIWKNLMIPITELKLAAEEAFGDSISEGREFKRTARRLTRGRIVIQEYQQEIDTLIDLEEVVSSHRGNEIMKTLTVMTIMFTPVMAWGALWGMNFKLMPELGWKFGYVLAIGLIVLSTVGLYVYLKMKGWIGDILKGKKNNSFFE</sequence>
<dbReference type="GO" id="GO:0000287">
    <property type="term" value="F:magnesium ion binding"/>
    <property type="evidence" value="ECO:0007669"/>
    <property type="project" value="TreeGrafter"/>
</dbReference>
<dbReference type="PANTHER" id="PTHR46494">
    <property type="entry name" value="CORA FAMILY METAL ION TRANSPORTER (EUROFUNG)"/>
    <property type="match status" value="1"/>
</dbReference>
<dbReference type="InterPro" id="IPR002523">
    <property type="entry name" value="MgTranspt_CorA/ZnTranspt_ZntB"/>
</dbReference>
<accession>A0A398B5K5</accession>
<evidence type="ECO:0000313" key="13">
    <source>
        <dbReference type="EMBL" id="RID85205.1"/>
    </source>
</evidence>
<organism evidence="13 14">
    <name type="scientific">Mesobacillus zeae</name>
    <dbReference type="NCBI Taxonomy" id="1917180"/>
    <lineage>
        <taxon>Bacteria</taxon>
        <taxon>Bacillati</taxon>
        <taxon>Bacillota</taxon>
        <taxon>Bacilli</taxon>
        <taxon>Bacillales</taxon>
        <taxon>Bacillaceae</taxon>
        <taxon>Mesobacillus</taxon>
    </lineage>
</organism>
<dbReference type="RefSeq" id="WP_119112829.1">
    <property type="nucleotide sequence ID" value="NZ_CBCSEO010000049.1"/>
</dbReference>
<dbReference type="SUPFAM" id="SSF144083">
    <property type="entry name" value="Magnesium transport protein CorA, transmembrane region"/>
    <property type="match status" value="1"/>
</dbReference>
<comment type="similarity">
    <text evidence="2">Belongs to the CorA metal ion transporter (MIT) (TC 1.A.35) family.</text>
</comment>
<keyword evidence="3" id="KW-0813">Transport</keyword>